<evidence type="ECO:0000256" key="3">
    <source>
        <dbReference type="ARBA" id="ARBA00023002"/>
    </source>
</evidence>
<evidence type="ECO:0000256" key="4">
    <source>
        <dbReference type="RuleBase" id="RU004241"/>
    </source>
</evidence>
<dbReference type="SUPFAM" id="SSF48113">
    <property type="entry name" value="Heme-dependent peroxidases"/>
    <property type="match status" value="1"/>
</dbReference>
<feature type="chain" id="PRO_5041771596" description="Peroxidase" evidence="5">
    <location>
        <begin position="19"/>
        <end position="430"/>
    </location>
</feature>
<evidence type="ECO:0000313" key="8">
    <source>
        <dbReference type="Proteomes" id="UP001285441"/>
    </source>
</evidence>
<keyword evidence="5" id="KW-0732">Signal</keyword>
<dbReference type="InterPro" id="IPR010255">
    <property type="entry name" value="Haem_peroxidase_sf"/>
</dbReference>
<comment type="similarity">
    <text evidence="4">Belongs to the peroxidase family.</text>
</comment>
<dbReference type="GO" id="GO:0000302">
    <property type="term" value="P:response to reactive oxygen species"/>
    <property type="evidence" value="ECO:0007669"/>
    <property type="project" value="TreeGrafter"/>
</dbReference>
<evidence type="ECO:0000256" key="5">
    <source>
        <dbReference type="RuleBase" id="RU363051"/>
    </source>
</evidence>
<reference evidence="7" key="1">
    <citation type="journal article" date="2023" name="Mol. Phylogenet. Evol.">
        <title>Genome-scale phylogeny and comparative genomics of the fungal order Sordariales.</title>
        <authorList>
            <person name="Hensen N."/>
            <person name="Bonometti L."/>
            <person name="Westerberg I."/>
            <person name="Brannstrom I.O."/>
            <person name="Guillou S."/>
            <person name="Cros-Aarteil S."/>
            <person name="Calhoun S."/>
            <person name="Haridas S."/>
            <person name="Kuo A."/>
            <person name="Mondo S."/>
            <person name="Pangilinan J."/>
            <person name="Riley R."/>
            <person name="LaButti K."/>
            <person name="Andreopoulos B."/>
            <person name="Lipzen A."/>
            <person name="Chen C."/>
            <person name="Yan M."/>
            <person name="Daum C."/>
            <person name="Ng V."/>
            <person name="Clum A."/>
            <person name="Steindorff A."/>
            <person name="Ohm R.A."/>
            <person name="Martin F."/>
            <person name="Silar P."/>
            <person name="Natvig D.O."/>
            <person name="Lalanne C."/>
            <person name="Gautier V."/>
            <person name="Ament-Velasquez S.L."/>
            <person name="Kruys A."/>
            <person name="Hutchinson M.I."/>
            <person name="Powell A.J."/>
            <person name="Barry K."/>
            <person name="Miller A.N."/>
            <person name="Grigoriev I.V."/>
            <person name="Debuchy R."/>
            <person name="Gladieux P."/>
            <person name="Hiltunen Thoren M."/>
            <person name="Johannesson H."/>
        </authorList>
    </citation>
    <scope>NUCLEOTIDE SEQUENCE</scope>
    <source>
        <strain evidence="7">CBS 232.78</strain>
    </source>
</reference>
<dbReference type="InterPro" id="IPR002016">
    <property type="entry name" value="Haem_peroxidase"/>
</dbReference>
<feature type="signal peptide" evidence="5">
    <location>
        <begin position="1"/>
        <end position="18"/>
    </location>
</feature>
<keyword evidence="3 5" id="KW-0560">Oxidoreductase</keyword>
<organism evidence="7 8">
    <name type="scientific">Podospora didyma</name>
    <dbReference type="NCBI Taxonomy" id="330526"/>
    <lineage>
        <taxon>Eukaryota</taxon>
        <taxon>Fungi</taxon>
        <taxon>Dikarya</taxon>
        <taxon>Ascomycota</taxon>
        <taxon>Pezizomycotina</taxon>
        <taxon>Sordariomycetes</taxon>
        <taxon>Sordariomycetidae</taxon>
        <taxon>Sordariales</taxon>
        <taxon>Podosporaceae</taxon>
        <taxon>Podospora</taxon>
    </lineage>
</organism>
<dbReference type="GO" id="GO:0004601">
    <property type="term" value="F:peroxidase activity"/>
    <property type="evidence" value="ECO:0007669"/>
    <property type="project" value="UniProtKB-KW"/>
</dbReference>
<dbReference type="AlphaFoldDB" id="A0AAE0NYA2"/>
<dbReference type="Pfam" id="PF00141">
    <property type="entry name" value="peroxidase"/>
    <property type="match status" value="1"/>
</dbReference>
<dbReference type="PANTHER" id="PTHR31356">
    <property type="entry name" value="THYLAKOID LUMENAL 29 KDA PROTEIN, CHLOROPLASTIC-RELATED"/>
    <property type="match status" value="1"/>
</dbReference>
<keyword evidence="1 5" id="KW-0575">Peroxidase</keyword>
<keyword evidence="2" id="KW-0479">Metal-binding</keyword>
<keyword evidence="2" id="KW-0349">Heme</keyword>
<dbReference type="GO" id="GO:0020037">
    <property type="term" value="F:heme binding"/>
    <property type="evidence" value="ECO:0007669"/>
    <property type="project" value="UniProtKB-UniRule"/>
</dbReference>
<accession>A0AAE0NYA2</accession>
<dbReference type="Gene3D" id="1.10.420.10">
    <property type="entry name" value="Peroxidase, domain 2"/>
    <property type="match status" value="1"/>
</dbReference>
<comment type="caution">
    <text evidence="7">The sequence shown here is derived from an EMBL/GenBank/DDBJ whole genome shotgun (WGS) entry which is preliminary data.</text>
</comment>
<evidence type="ECO:0000313" key="7">
    <source>
        <dbReference type="EMBL" id="KAK3389921.1"/>
    </source>
</evidence>
<sequence>MSTLKLTLFSSIFLLVSSRINTYTWPDPKTDILEAIYYQQSGYDGRRFGFFVRSCDIGAGNIGPGRTNSAEWVRTAYHDMATADVEAGTGGMDASIGFERDRPENVGRAFTDTLLFFEDFMSVHSSMADLIALGAVMSITACTASASQRPIYLSFRGGRIDATGPGPLGVPEPHQDLATHINSFKKQGFNVTEMIALVACGHSLGGVNGRDFPEIVSVKNDSTNIESKRNFDTTQTVLDNNIALFQRMIDTVPKTVQLSGVIAPISVKPNNIFIAVKQDGNMTITGDIRTTTGWHPYSPAFECHVLSSFTVEVIDDGQSTVYTNGGAGFPIQTDIIPQAGLSCGTIFLGTSYSLNLTVAVRDDFQLQQVILTIPIPIQQAGSIVPRFELYIQTMQRTKTLNGTGYSFRGGLKDIGMPFQLWKGLGSCSLD</sequence>
<reference evidence="7" key="2">
    <citation type="submission" date="2023-06" db="EMBL/GenBank/DDBJ databases">
        <authorList>
            <consortium name="Lawrence Berkeley National Laboratory"/>
            <person name="Haridas S."/>
            <person name="Hensen N."/>
            <person name="Bonometti L."/>
            <person name="Westerberg I."/>
            <person name="Brannstrom I.O."/>
            <person name="Guillou S."/>
            <person name="Cros-Aarteil S."/>
            <person name="Calhoun S."/>
            <person name="Kuo A."/>
            <person name="Mondo S."/>
            <person name="Pangilinan J."/>
            <person name="Riley R."/>
            <person name="LaButti K."/>
            <person name="Andreopoulos B."/>
            <person name="Lipzen A."/>
            <person name="Chen C."/>
            <person name="Yanf M."/>
            <person name="Daum C."/>
            <person name="Ng V."/>
            <person name="Clum A."/>
            <person name="Steindorff A."/>
            <person name="Ohm R."/>
            <person name="Martin F."/>
            <person name="Silar P."/>
            <person name="Natvig D."/>
            <person name="Lalanne C."/>
            <person name="Gautier V."/>
            <person name="Ament-velasquez S.L."/>
            <person name="Kruys A."/>
            <person name="Hutchinson M.I."/>
            <person name="Powell A.J."/>
            <person name="Barry K."/>
            <person name="Miller A.N."/>
            <person name="Grigoriev I.V."/>
            <person name="Debuchy R."/>
            <person name="Gladieux P."/>
            <person name="Thoren M.H."/>
            <person name="Johannesson H."/>
        </authorList>
    </citation>
    <scope>NUCLEOTIDE SEQUENCE</scope>
    <source>
        <strain evidence="7">CBS 232.78</strain>
    </source>
</reference>
<dbReference type="EC" id="1.11.1.-" evidence="5"/>
<gene>
    <name evidence="7" type="ORF">B0H63DRAFT_492636</name>
</gene>
<dbReference type="Gene3D" id="1.10.520.10">
    <property type="match status" value="1"/>
</dbReference>
<dbReference type="GO" id="GO:0042744">
    <property type="term" value="P:hydrogen peroxide catabolic process"/>
    <property type="evidence" value="ECO:0007669"/>
    <property type="project" value="TreeGrafter"/>
</dbReference>
<keyword evidence="2" id="KW-0408">Iron</keyword>
<dbReference type="EMBL" id="JAULSW010000002">
    <property type="protein sequence ID" value="KAK3389921.1"/>
    <property type="molecule type" value="Genomic_DNA"/>
</dbReference>
<dbReference type="InterPro" id="IPR044831">
    <property type="entry name" value="Ccp1-like"/>
</dbReference>
<evidence type="ECO:0000259" key="6">
    <source>
        <dbReference type="PROSITE" id="PS50873"/>
    </source>
</evidence>
<dbReference type="Proteomes" id="UP001285441">
    <property type="component" value="Unassembled WGS sequence"/>
</dbReference>
<evidence type="ECO:0000256" key="1">
    <source>
        <dbReference type="ARBA" id="ARBA00022559"/>
    </source>
</evidence>
<evidence type="ECO:0000256" key="2">
    <source>
        <dbReference type="ARBA" id="ARBA00022617"/>
    </source>
</evidence>
<keyword evidence="8" id="KW-1185">Reference proteome</keyword>
<dbReference type="GO" id="GO:0034599">
    <property type="term" value="P:cellular response to oxidative stress"/>
    <property type="evidence" value="ECO:0007669"/>
    <property type="project" value="InterPro"/>
</dbReference>
<name>A0AAE0NYA2_9PEZI</name>
<proteinExistence type="inferred from homology"/>
<feature type="domain" description="Plant heme peroxidase family profile" evidence="6">
    <location>
        <begin position="126"/>
        <end position="205"/>
    </location>
</feature>
<dbReference type="PROSITE" id="PS50873">
    <property type="entry name" value="PEROXIDASE_4"/>
    <property type="match status" value="1"/>
</dbReference>
<protein>
    <recommendedName>
        <fullName evidence="5">Peroxidase</fullName>
        <ecNumber evidence="5">1.11.1.-</ecNumber>
    </recommendedName>
</protein>
<dbReference type="GO" id="GO:0046872">
    <property type="term" value="F:metal ion binding"/>
    <property type="evidence" value="ECO:0007669"/>
    <property type="project" value="UniProtKB-UniRule"/>
</dbReference>
<dbReference type="PANTHER" id="PTHR31356:SF53">
    <property type="entry name" value="HEME PEROXIDASE"/>
    <property type="match status" value="1"/>
</dbReference>